<dbReference type="Proteomes" id="UP000606044">
    <property type="component" value="Unassembled WGS sequence"/>
</dbReference>
<proteinExistence type="predicted"/>
<keyword evidence="3" id="KW-1185">Reference proteome</keyword>
<reference evidence="2" key="2">
    <citation type="submission" date="2020-09" db="EMBL/GenBank/DDBJ databases">
        <authorList>
            <person name="Sun Q."/>
            <person name="Sedlacek I."/>
        </authorList>
    </citation>
    <scope>NUCLEOTIDE SEQUENCE</scope>
    <source>
        <strain evidence="2">CCM 7897</strain>
    </source>
</reference>
<comment type="caution">
    <text evidence="2">The sequence shown here is derived from an EMBL/GenBank/DDBJ whole genome shotgun (WGS) entry which is preliminary data.</text>
</comment>
<name>A0A917C8I2_9HYPH</name>
<gene>
    <name evidence="2" type="ORF">GCM10007301_42350</name>
</gene>
<feature type="region of interest" description="Disordered" evidence="1">
    <location>
        <begin position="28"/>
        <end position="68"/>
    </location>
</feature>
<evidence type="ECO:0000313" key="2">
    <source>
        <dbReference type="EMBL" id="GGF77920.1"/>
    </source>
</evidence>
<evidence type="ECO:0000313" key="3">
    <source>
        <dbReference type="Proteomes" id="UP000606044"/>
    </source>
</evidence>
<organism evidence="2 3">
    <name type="scientific">Azorhizobium oxalatiphilum</name>
    <dbReference type="NCBI Taxonomy" id="980631"/>
    <lineage>
        <taxon>Bacteria</taxon>
        <taxon>Pseudomonadati</taxon>
        <taxon>Pseudomonadota</taxon>
        <taxon>Alphaproteobacteria</taxon>
        <taxon>Hyphomicrobiales</taxon>
        <taxon>Xanthobacteraceae</taxon>
        <taxon>Azorhizobium</taxon>
    </lineage>
</organism>
<reference evidence="2" key="1">
    <citation type="journal article" date="2014" name="Int. J. Syst. Evol. Microbiol.">
        <title>Complete genome sequence of Corynebacterium casei LMG S-19264T (=DSM 44701T), isolated from a smear-ripened cheese.</title>
        <authorList>
            <consortium name="US DOE Joint Genome Institute (JGI-PGF)"/>
            <person name="Walter F."/>
            <person name="Albersmeier A."/>
            <person name="Kalinowski J."/>
            <person name="Ruckert C."/>
        </authorList>
    </citation>
    <scope>NUCLEOTIDE SEQUENCE</scope>
    <source>
        <strain evidence="2">CCM 7897</strain>
    </source>
</reference>
<dbReference type="AlphaFoldDB" id="A0A917C8I2"/>
<protein>
    <submittedName>
        <fullName evidence="2">Uncharacterized protein</fullName>
    </submittedName>
</protein>
<accession>A0A917C8I2</accession>
<dbReference type="EMBL" id="BMCT01000007">
    <property type="protein sequence ID" value="GGF77920.1"/>
    <property type="molecule type" value="Genomic_DNA"/>
</dbReference>
<sequence length="68" mass="6940">MVGSAVLAMAVSSEAMMTAMEVVSTTQRRRCAGRPSRISEAAAGEAVEDRAGADIGNPGADERADATQ</sequence>
<evidence type="ECO:0000256" key="1">
    <source>
        <dbReference type="SAM" id="MobiDB-lite"/>
    </source>
</evidence>